<evidence type="ECO:0000259" key="1">
    <source>
        <dbReference type="Pfam" id="PF03184"/>
    </source>
</evidence>
<reference evidence="2" key="2">
    <citation type="journal article" date="2023" name="Microbiol Resour">
        <title>Decontamination and Annotation of the Draft Genome Sequence of the Oomycete Lagenidium giganteum ARSEF 373.</title>
        <authorList>
            <person name="Morgan W.R."/>
            <person name="Tartar A."/>
        </authorList>
    </citation>
    <scope>NUCLEOTIDE SEQUENCE</scope>
    <source>
        <strain evidence="2">ARSEF 373</strain>
    </source>
</reference>
<dbReference type="Proteomes" id="UP001146120">
    <property type="component" value="Unassembled WGS sequence"/>
</dbReference>
<dbReference type="AlphaFoldDB" id="A0AAV2Z4Q6"/>
<protein>
    <recommendedName>
        <fullName evidence="1">DDE-1 domain-containing protein</fullName>
    </recommendedName>
</protein>
<feature type="domain" description="DDE-1" evidence="1">
    <location>
        <begin position="405"/>
        <end position="559"/>
    </location>
</feature>
<dbReference type="PANTHER" id="PTHR19303">
    <property type="entry name" value="TRANSPOSON"/>
    <property type="match status" value="1"/>
</dbReference>
<dbReference type="EMBL" id="DAKRPA010000058">
    <property type="protein sequence ID" value="DBA00780.1"/>
    <property type="molecule type" value="Genomic_DNA"/>
</dbReference>
<evidence type="ECO:0000313" key="2">
    <source>
        <dbReference type="EMBL" id="DBA00780.1"/>
    </source>
</evidence>
<reference evidence="2" key="1">
    <citation type="submission" date="2022-11" db="EMBL/GenBank/DDBJ databases">
        <authorList>
            <person name="Morgan W.R."/>
            <person name="Tartar A."/>
        </authorList>
    </citation>
    <scope>NUCLEOTIDE SEQUENCE</scope>
    <source>
        <strain evidence="2">ARSEF 373</strain>
    </source>
</reference>
<name>A0AAV2Z4Q6_9STRA</name>
<dbReference type="Pfam" id="PF03184">
    <property type="entry name" value="DDE_1"/>
    <property type="match status" value="1"/>
</dbReference>
<proteinExistence type="predicted"/>
<gene>
    <name evidence="2" type="ORF">N0F65_004685</name>
</gene>
<dbReference type="GO" id="GO:0005634">
    <property type="term" value="C:nucleus"/>
    <property type="evidence" value="ECO:0007669"/>
    <property type="project" value="TreeGrafter"/>
</dbReference>
<dbReference type="GO" id="GO:0003677">
    <property type="term" value="F:DNA binding"/>
    <property type="evidence" value="ECO:0007669"/>
    <property type="project" value="TreeGrafter"/>
</dbReference>
<evidence type="ECO:0000313" key="3">
    <source>
        <dbReference type="Proteomes" id="UP001146120"/>
    </source>
</evidence>
<dbReference type="InterPro" id="IPR050863">
    <property type="entry name" value="CenT-Element_Derived"/>
</dbReference>
<comment type="caution">
    <text evidence="2">The sequence shown here is derived from an EMBL/GenBank/DDBJ whole genome shotgun (WGS) entry which is preliminary data.</text>
</comment>
<organism evidence="2 3">
    <name type="scientific">Lagenidium giganteum</name>
    <dbReference type="NCBI Taxonomy" id="4803"/>
    <lineage>
        <taxon>Eukaryota</taxon>
        <taxon>Sar</taxon>
        <taxon>Stramenopiles</taxon>
        <taxon>Oomycota</taxon>
        <taxon>Peronosporomycetes</taxon>
        <taxon>Pythiales</taxon>
        <taxon>Pythiaceae</taxon>
    </lineage>
</organism>
<dbReference type="PANTHER" id="PTHR19303:SF57">
    <property type="entry name" value="HTH CENPB-TYPE DOMAIN-CONTAINING PROTEIN"/>
    <property type="match status" value="1"/>
</dbReference>
<dbReference type="InterPro" id="IPR004875">
    <property type="entry name" value="DDE_SF_endonuclease_dom"/>
</dbReference>
<accession>A0AAV2Z4Q6</accession>
<keyword evidence="3" id="KW-1185">Reference proteome</keyword>
<sequence length="648" mass="71996">MQDPTLQQMLSFLQQQQQTFQTEMYAQMQLSNQRFELLLASRGGGTKKKDPPVYEGKLNEDLELWIFATEEYYASMRQLVQIDTSDFVTMISSNLGTSKGHIAPDCQSKRDNEANRFINNNKYSVLELEAEARNEDGVTQPVSVFIGNGGSLNGVSEELVQKLGLKVQEMPNSVMKVDLGFEVRGHFQVMPVPEGNDVILGMLWLTENNPNIDWTNFSKELRKGDVECVFVVNPHDSEKAERFKQQGKLWKEEDIPRAIQEHAQGINVGTLASKYNIPKRTLHRKIAMHKSGIVDKSPGPSPILGDAEHDLYDWAVGMQCKGYPVSRPMLLIEGQEVYFAIFSKTRAVGKIGLACSLETKAESDRIFNMDETAFVQNAKTKRVVALRGSSNVWSRTAETSFHLIIVACGSASGFMMPPLFILPGKRINRDVLDACAVPRARVTTTDTAFTNADLIIRWIAYFAAEVPTPLRRPLVLFLDGASSHMDACIDAQAVACGVQLVQIPANASHLFQPLDVSVFRGFKSALKHQICKFMLSTGKCSINKKEAVTLASVAWQNGVVAKPGNIAAGFKEAGIFPLSRPAMGQRLGKFSANGTSKPVVSPSWLKQQEVIRNEILVLPAAAETKPRRRKTVDVKRRVWTCDDLNDED</sequence>